<sequence>MKAKLYFFLKSYFGFSQRESRGLVIVFPVLFLLYLFPSVYDWMLRKKNEQQYEQYLGKIDSLIQAGWQPYNPNPNFSNETFNQDTSKNRINYQRPKSPQLNKLLFNEADSVVLQIVPGIGQTMAGRVVKFRENMGGIHHKDQLLEVYGMTPEVLERVFEYFEFHPEIFRKLAINQSDVSSLAQHPYINYGAAKVIVAYREQHGFYTQADDLLKIKIFNEEWLERLKPYLEF</sequence>
<dbReference type="PANTHER" id="PTHR21180:SF32">
    <property type="entry name" value="ENDONUCLEASE_EXONUCLEASE_PHOSPHATASE FAMILY DOMAIN-CONTAINING PROTEIN 1"/>
    <property type="match status" value="1"/>
</dbReference>
<dbReference type="Gene3D" id="1.10.150.320">
    <property type="entry name" value="Photosystem II 12 kDa extrinsic protein"/>
    <property type="match status" value="1"/>
</dbReference>
<dbReference type="PANTHER" id="PTHR21180">
    <property type="entry name" value="ENDONUCLEASE/EXONUCLEASE/PHOSPHATASE FAMILY DOMAIN-CONTAINING PROTEIN 1"/>
    <property type="match status" value="1"/>
</dbReference>
<dbReference type="Proteomes" id="UP000192333">
    <property type="component" value="Chromosome I"/>
</dbReference>
<protein>
    <submittedName>
        <fullName evidence="2">DNA uptake protein ComE</fullName>
    </submittedName>
</protein>
<dbReference type="RefSeq" id="WP_084123692.1">
    <property type="nucleotide sequence ID" value="NZ_LT838813.1"/>
</dbReference>
<dbReference type="Pfam" id="PF12836">
    <property type="entry name" value="HHH_3"/>
    <property type="match status" value="2"/>
</dbReference>
<dbReference type="InterPro" id="IPR010994">
    <property type="entry name" value="RuvA_2-like"/>
</dbReference>
<dbReference type="InterPro" id="IPR051675">
    <property type="entry name" value="Endo/Exo/Phosphatase_dom_1"/>
</dbReference>
<dbReference type="AlphaFoldDB" id="A0A1W2HBT4"/>
<dbReference type="Gene3D" id="1.10.150.280">
    <property type="entry name" value="AF1531-like domain"/>
    <property type="match status" value="1"/>
</dbReference>
<proteinExistence type="predicted"/>
<accession>A0A1W2HBT4</accession>
<dbReference type="STRING" id="758820.SAMN00777080_5018"/>
<name>A0A1W2HBT4_9BACT</name>
<dbReference type="SUPFAM" id="SSF47781">
    <property type="entry name" value="RuvA domain 2-like"/>
    <property type="match status" value="2"/>
</dbReference>
<reference evidence="3" key="1">
    <citation type="submission" date="2017-04" db="EMBL/GenBank/DDBJ databases">
        <authorList>
            <person name="Varghese N."/>
            <person name="Submissions S."/>
        </authorList>
    </citation>
    <scope>NUCLEOTIDE SEQUENCE [LARGE SCALE GENOMIC DNA]</scope>
    <source>
        <strain evidence="3">DSM 16537</strain>
    </source>
</reference>
<evidence type="ECO:0000256" key="1">
    <source>
        <dbReference type="SAM" id="Phobius"/>
    </source>
</evidence>
<dbReference type="GO" id="GO:0015627">
    <property type="term" value="C:type II protein secretion system complex"/>
    <property type="evidence" value="ECO:0007669"/>
    <property type="project" value="TreeGrafter"/>
</dbReference>
<feature type="transmembrane region" description="Helical" evidence="1">
    <location>
        <begin position="20"/>
        <end position="40"/>
    </location>
</feature>
<keyword evidence="1" id="KW-1133">Transmembrane helix</keyword>
<dbReference type="OrthoDB" id="981124at2"/>
<keyword evidence="1" id="KW-0812">Transmembrane</keyword>
<evidence type="ECO:0000313" key="2">
    <source>
        <dbReference type="EMBL" id="SMD46333.1"/>
    </source>
</evidence>
<gene>
    <name evidence="2" type="ORF">SAMN00777080_5018</name>
</gene>
<evidence type="ECO:0000313" key="3">
    <source>
        <dbReference type="Proteomes" id="UP000192333"/>
    </source>
</evidence>
<dbReference type="EMBL" id="LT838813">
    <property type="protein sequence ID" value="SMD46333.1"/>
    <property type="molecule type" value="Genomic_DNA"/>
</dbReference>
<organism evidence="2 3">
    <name type="scientific">Aquiflexum balticum DSM 16537</name>
    <dbReference type="NCBI Taxonomy" id="758820"/>
    <lineage>
        <taxon>Bacteria</taxon>
        <taxon>Pseudomonadati</taxon>
        <taxon>Bacteroidota</taxon>
        <taxon>Cytophagia</taxon>
        <taxon>Cytophagales</taxon>
        <taxon>Cyclobacteriaceae</taxon>
        <taxon>Aquiflexum</taxon>
    </lineage>
</organism>
<keyword evidence="1" id="KW-0472">Membrane</keyword>
<dbReference type="GO" id="GO:0015628">
    <property type="term" value="P:protein secretion by the type II secretion system"/>
    <property type="evidence" value="ECO:0007669"/>
    <property type="project" value="TreeGrafter"/>
</dbReference>
<keyword evidence="3" id="KW-1185">Reference proteome</keyword>